<sequence length="48" mass="5980">MTNIYCIFKYIFVFLIINLKFQLPEYWLILQMESEIMCLDGERIEREE</sequence>
<comment type="caution">
    <text evidence="2">The sequence shown here is derived from an EMBL/GenBank/DDBJ whole genome shotgun (WGS) entry which is preliminary data.</text>
</comment>
<dbReference type="AlphaFoldDB" id="U1XA98"/>
<dbReference type="HOGENOM" id="CLU_3148860_0_0_9"/>
<accession>U1XA98</accession>
<proteinExistence type="predicted"/>
<dbReference type="EMBL" id="AWSJ01000038">
    <property type="protein sequence ID" value="ERI11478.1"/>
    <property type="molecule type" value="Genomic_DNA"/>
</dbReference>
<reference evidence="2 3" key="1">
    <citation type="submission" date="2013-08" db="EMBL/GenBank/DDBJ databases">
        <authorList>
            <person name="Weinstock G."/>
            <person name="Sodergren E."/>
            <person name="Wylie T."/>
            <person name="Fulton L."/>
            <person name="Fulton R."/>
            <person name="Fronick C."/>
            <person name="O'Laughlin M."/>
            <person name="Godfrey J."/>
            <person name="Miner T."/>
            <person name="Herter B."/>
            <person name="Appelbaum E."/>
            <person name="Cordes M."/>
            <person name="Lek S."/>
            <person name="Wollam A."/>
            <person name="Pepin K.H."/>
            <person name="Palsikar V.B."/>
            <person name="Mitreva M."/>
            <person name="Wilson R.K."/>
        </authorList>
    </citation>
    <scope>NUCLEOTIDE SEQUENCE [LARGE SCALE GENOMIC DNA]</scope>
    <source>
        <strain evidence="2 3">ATCC 12856</strain>
    </source>
</reference>
<keyword evidence="1" id="KW-0472">Membrane</keyword>
<evidence type="ECO:0000313" key="2">
    <source>
        <dbReference type="EMBL" id="ERI11478.1"/>
    </source>
</evidence>
<dbReference type="Proteomes" id="UP000016511">
    <property type="component" value="Unassembled WGS sequence"/>
</dbReference>
<protein>
    <submittedName>
        <fullName evidence="2">Uncharacterized protein</fullName>
    </submittedName>
</protein>
<evidence type="ECO:0000313" key="3">
    <source>
        <dbReference type="Proteomes" id="UP000016511"/>
    </source>
</evidence>
<name>U1XA98_ANEAE</name>
<evidence type="ECO:0000256" key="1">
    <source>
        <dbReference type="SAM" id="Phobius"/>
    </source>
</evidence>
<feature type="transmembrane region" description="Helical" evidence="1">
    <location>
        <begin position="7"/>
        <end position="23"/>
    </location>
</feature>
<keyword evidence="1" id="KW-0812">Transmembrane</keyword>
<dbReference type="STRING" id="649747.HMPREF0083_00465"/>
<gene>
    <name evidence="2" type="ORF">HMPREF0083_00465</name>
</gene>
<keyword evidence="3" id="KW-1185">Reference proteome</keyword>
<organism evidence="2 3">
    <name type="scientific">Aneurinibacillus aneurinilyticus ATCC 12856</name>
    <dbReference type="NCBI Taxonomy" id="649747"/>
    <lineage>
        <taxon>Bacteria</taxon>
        <taxon>Bacillati</taxon>
        <taxon>Bacillota</taxon>
        <taxon>Bacilli</taxon>
        <taxon>Bacillales</taxon>
        <taxon>Paenibacillaceae</taxon>
        <taxon>Aneurinibacillus group</taxon>
        <taxon>Aneurinibacillus</taxon>
    </lineage>
</organism>
<keyword evidence="1" id="KW-1133">Transmembrane helix</keyword>